<name>A0A3P7UM46_HELPZ</name>
<sequence length="122" mass="13737">MWEFSRTMSRSGSSKSGRERSTIDNVVVQCVGKSMRLLVTSSWRCFYDNRRSVLTARNSSGASANKATNVRVSLLRPSQVFEACLSLHSKTCSNDSYSQKLTKYFFRNTITKYPSPSSHCST</sequence>
<proteinExistence type="predicted"/>
<evidence type="ECO:0000313" key="1">
    <source>
        <dbReference type="EMBL" id="VDO35916.1"/>
    </source>
</evidence>
<protein>
    <submittedName>
        <fullName evidence="1">Uncharacterized protein</fullName>
    </submittedName>
</protein>
<accession>A0A3P7UM46</accession>
<organism evidence="1">
    <name type="scientific">Heligmosomoides polygyrus</name>
    <name type="common">Parasitic roundworm</name>
    <dbReference type="NCBI Taxonomy" id="6339"/>
    <lineage>
        <taxon>Eukaryota</taxon>
        <taxon>Metazoa</taxon>
        <taxon>Ecdysozoa</taxon>
        <taxon>Nematoda</taxon>
        <taxon>Chromadorea</taxon>
        <taxon>Rhabditida</taxon>
        <taxon>Rhabditina</taxon>
        <taxon>Rhabditomorpha</taxon>
        <taxon>Strongyloidea</taxon>
        <taxon>Heligmosomidae</taxon>
        <taxon>Heligmosomoides</taxon>
    </lineage>
</organism>
<reference evidence="1" key="1">
    <citation type="submission" date="2018-11" db="EMBL/GenBank/DDBJ databases">
        <authorList>
            <consortium name="Pathogen Informatics"/>
        </authorList>
    </citation>
    <scope>NUCLEOTIDE SEQUENCE [LARGE SCALE GENOMIC DNA]</scope>
</reference>
<dbReference type="AlphaFoldDB" id="A0A3P7UM46"/>
<dbReference type="EMBL" id="UZAH01009592">
    <property type="protein sequence ID" value="VDO35916.1"/>
    <property type="molecule type" value="Genomic_DNA"/>
</dbReference>
<gene>
    <name evidence="1" type="ORF">HPBE_LOCUS3497</name>
</gene>